<dbReference type="InterPro" id="IPR020922">
    <property type="entry name" value="dITP/XTP_pyrophosphatase"/>
</dbReference>
<protein>
    <recommendedName>
        <fullName evidence="10">dITP/XTP pyrophosphatase</fullName>
        <ecNumber evidence="10">3.6.1.66</ecNumber>
    </recommendedName>
    <alternativeName>
        <fullName evidence="10">Non-canonical purine NTP pyrophosphatase</fullName>
    </alternativeName>
    <alternativeName>
        <fullName evidence="10">Non-standard purine NTP pyrophosphatase</fullName>
    </alternativeName>
    <alternativeName>
        <fullName evidence="10">Nucleoside-triphosphate diphosphatase</fullName>
    </alternativeName>
    <alternativeName>
        <fullName evidence="10">Nucleoside-triphosphate pyrophosphatase</fullName>
        <shortName evidence="10">NTPase</shortName>
    </alternativeName>
</protein>
<evidence type="ECO:0000256" key="5">
    <source>
        <dbReference type="ARBA" id="ARBA00022801"/>
    </source>
</evidence>
<evidence type="ECO:0000256" key="11">
    <source>
        <dbReference type="RuleBase" id="RU003781"/>
    </source>
</evidence>
<evidence type="ECO:0000256" key="1">
    <source>
        <dbReference type="ARBA" id="ARBA00008023"/>
    </source>
</evidence>
<name>S5MB95_9MOLU</name>
<dbReference type="CDD" id="cd00515">
    <property type="entry name" value="HAM1"/>
    <property type="match status" value="1"/>
</dbReference>
<dbReference type="NCBIfam" id="TIGR00042">
    <property type="entry name" value="RdgB/HAM1 family non-canonical purine NTP pyrophosphatase"/>
    <property type="match status" value="1"/>
</dbReference>
<dbReference type="GO" id="GO:0036222">
    <property type="term" value="F:XTP diphosphatase activity"/>
    <property type="evidence" value="ECO:0007669"/>
    <property type="project" value="UniProtKB-UniRule"/>
</dbReference>
<feature type="binding site" evidence="10">
    <location>
        <begin position="8"/>
        <end position="13"/>
    </location>
    <ligand>
        <name>substrate</name>
    </ligand>
</feature>
<keyword evidence="3 10" id="KW-0479">Metal-binding</keyword>
<feature type="binding site" evidence="10">
    <location>
        <position position="178"/>
    </location>
    <ligand>
        <name>substrate</name>
    </ligand>
</feature>
<keyword evidence="4 10" id="KW-0547">Nucleotide-binding</keyword>
<dbReference type="GO" id="GO:0017111">
    <property type="term" value="F:ribonucleoside triphosphate phosphatase activity"/>
    <property type="evidence" value="ECO:0007669"/>
    <property type="project" value="InterPro"/>
</dbReference>
<dbReference type="HOGENOM" id="CLU_082080_0_0_14"/>
<evidence type="ECO:0000256" key="6">
    <source>
        <dbReference type="ARBA" id="ARBA00022842"/>
    </source>
</evidence>
<dbReference type="InterPro" id="IPR002637">
    <property type="entry name" value="RdgB/HAM1"/>
</dbReference>
<dbReference type="EMBL" id="CP005074">
    <property type="protein sequence ID" value="AGR41043.1"/>
    <property type="molecule type" value="Genomic_DNA"/>
</dbReference>
<comment type="function">
    <text evidence="10">Pyrophosphatase that catalyzes the hydrolysis of nucleoside triphosphates to their monophosphate derivatives, with a high preference for the non-canonical purine nucleotides XTP (xanthosine triphosphate), dITP (deoxyinosine triphosphate) and ITP. Seems to function as a house-cleaning enzyme that removes non-canonical purine nucleotides from the nucleotide pool, thus preventing their incorporation into DNA/RNA and avoiding chromosomal lesions.</text>
</comment>
<evidence type="ECO:0000256" key="2">
    <source>
        <dbReference type="ARBA" id="ARBA00011738"/>
    </source>
</evidence>
<dbReference type="EC" id="3.6.1.66" evidence="10"/>
<accession>S5MB95</accession>
<keyword evidence="13" id="KW-1185">Reference proteome</keyword>
<dbReference type="PANTHER" id="PTHR11067">
    <property type="entry name" value="INOSINE TRIPHOSPHATE PYROPHOSPHATASE/HAM1 PROTEIN"/>
    <property type="match status" value="1"/>
</dbReference>
<feature type="active site" description="Proton acceptor" evidence="10">
    <location>
        <position position="68"/>
    </location>
</feature>
<comment type="caution">
    <text evidence="10">Lacks conserved residue(s) required for the propagation of feature annotation.</text>
</comment>
<comment type="cofactor">
    <cofactor evidence="10">
        <name>Mg(2+)</name>
        <dbReference type="ChEBI" id="CHEBI:18420"/>
    </cofactor>
    <text evidence="10">Binds 1 Mg(2+) ion per subunit.</text>
</comment>
<organism evidence="12 13">
    <name type="scientific">Spiroplasma taiwanense CT-1</name>
    <dbReference type="NCBI Taxonomy" id="1276220"/>
    <lineage>
        <taxon>Bacteria</taxon>
        <taxon>Bacillati</taxon>
        <taxon>Mycoplasmatota</taxon>
        <taxon>Mollicutes</taxon>
        <taxon>Entomoplasmatales</taxon>
        <taxon>Spiroplasmataceae</taxon>
        <taxon>Spiroplasma</taxon>
    </lineage>
</organism>
<evidence type="ECO:0000256" key="8">
    <source>
        <dbReference type="ARBA" id="ARBA00051875"/>
    </source>
</evidence>
<dbReference type="GO" id="GO:0036220">
    <property type="term" value="F:ITP diphosphatase activity"/>
    <property type="evidence" value="ECO:0007669"/>
    <property type="project" value="UniProtKB-UniRule"/>
</dbReference>
<dbReference type="GO" id="GO:0009117">
    <property type="term" value="P:nucleotide metabolic process"/>
    <property type="evidence" value="ECO:0007669"/>
    <property type="project" value="UniProtKB-KW"/>
</dbReference>
<comment type="subunit">
    <text evidence="2 10">Homodimer.</text>
</comment>
<evidence type="ECO:0000313" key="12">
    <source>
        <dbReference type="EMBL" id="AGR41043.1"/>
    </source>
</evidence>
<dbReference type="HAMAP" id="MF_01405">
    <property type="entry name" value="Non_canon_purine_NTPase"/>
    <property type="match status" value="1"/>
</dbReference>
<dbReference type="SUPFAM" id="SSF52972">
    <property type="entry name" value="ITPase-like"/>
    <property type="match status" value="1"/>
</dbReference>
<evidence type="ECO:0000313" key="13">
    <source>
        <dbReference type="Proteomes" id="UP000014984"/>
    </source>
</evidence>
<gene>
    <name evidence="12" type="primary">rdgB</name>
    <name evidence="12" type="ORF">STAIW_v1c03930</name>
</gene>
<dbReference type="RefSeq" id="WP_020834182.1">
    <property type="nucleotide sequence ID" value="NC_021846.1"/>
</dbReference>
<feature type="binding site" evidence="10">
    <location>
        <position position="68"/>
    </location>
    <ligand>
        <name>Mg(2+)</name>
        <dbReference type="ChEBI" id="CHEBI:18420"/>
    </ligand>
</feature>
<dbReference type="AlphaFoldDB" id="S5MB95"/>
<feature type="binding site" evidence="10">
    <location>
        <begin position="183"/>
        <end position="184"/>
    </location>
    <ligand>
        <name>substrate</name>
    </ligand>
</feature>
<feature type="binding site" evidence="10">
    <location>
        <position position="69"/>
    </location>
    <ligand>
        <name>substrate</name>
    </ligand>
</feature>
<keyword evidence="7 10" id="KW-0546">Nucleotide metabolism</keyword>
<comment type="catalytic activity">
    <reaction evidence="8 10">
        <text>dITP + H2O = dIMP + diphosphate + H(+)</text>
        <dbReference type="Rhea" id="RHEA:28342"/>
        <dbReference type="ChEBI" id="CHEBI:15377"/>
        <dbReference type="ChEBI" id="CHEBI:15378"/>
        <dbReference type="ChEBI" id="CHEBI:33019"/>
        <dbReference type="ChEBI" id="CHEBI:61194"/>
        <dbReference type="ChEBI" id="CHEBI:61382"/>
        <dbReference type="EC" id="3.6.1.66"/>
    </reaction>
</comment>
<dbReference type="InterPro" id="IPR029001">
    <property type="entry name" value="ITPase-like_fam"/>
</dbReference>
<evidence type="ECO:0000256" key="4">
    <source>
        <dbReference type="ARBA" id="ARBA00022741"/>
    </source>
</evidence>
<dbReference type="eggNOG" id="COG0127">
    <property type="taxonomic scope" value="Bacteria"/>
</dbReference>
<dbReference type="Pfam" id="PF01725">
    <property type="entry name" value="Ham1p_like"/>
    <property type="match status" value="1"/>
</dbReference>
<comment type="similarity">
    <text evidence="1 10 11">Belongs to the HAM1 NTPase family.</text>
</comment>
<evidence type="ECO:0000256" key="10">
    <source>
        <dbReference type="HAMAP-Rule" id="MF_01405"/>
    </source>
</evidence>
<reference evidence="12 13" key="1">
    <citation type="journal article" date="2013" name="Genome Biol. Evol.">
        <title>Comparison of metabolic capacities and inference of gene content evolution in mosquito-associated Spiroplasma diminutum and S. taiwanense.</title>
        <authorList>
            <person name="Lo W.S."/>
            <person name="Ku C."/>
            <person name="Chen L.L."/>
            <person name="Chang T.H."/>
            <person name="Kuo C.H."/>
        </authorList>
    </citation>
    <scope>NUCLEOTIDE SEQUENCE [LARGE SCALE GENOMIC DNA]</scope>
    <source>
        <strain evidence="12">CT-1</strain>
    </source>
</reference>
<dbReference type="STRING" id="1276220.STAIW_v1c03930"/>
<proteinExistence type="inferred from homology"/>
<keyword evidence="5 10" id="KW-0378">Hydrolase</keyword>
<dbReference type="PANTHER" id="PTHR11067:SF9">
    <property type="entry name" value="INOSINE TRIPHOSPHATE PYROPHOSPHATASE"/>
    <property type="match status" value="1"/>
</dbReference>
<dbReference type="GO" id="GO:0035870">
    <property type="term" value="F:dITP diphosphatase activity"/>
    <property type="evidence" value="ECO:0007669"/>
    <property type="project" value="UniProtKB-UniRule"/>
</dbReference>
<dbReference type="KEGG" id="stai:STAIW_v1c03930"/>
<dbReference type="GO" id="GO:0000166">
    <property type="term" value="F:nucleotide binding"/>
    <property type="evidence" value="ECO:0007669"/>
    <property type="project" value="UniProtKB-KW"/>
</dbReference>
<comment type="catalytic activity">
    <reaction evidence="9 10">
        <text>XTP + H2O = XMP + diphosphate + H(+)</text>
        <dbReference type="Rhea" id="RHEA:28610"/>
        <dbReference type="ChEBI" id="CHEBI:15377"/>
        <dbReference type="ChEBI" id="CHEBI:15378"/>
        <dbReference type="ChEBI" id="CHEBI:33019"/>
        <dbReference type="ChEBI" id="CHEBI:57464"/>
        <dbReference type="ChEBI" id="CHEBI:61314"/>
        <dbReference type="EC" id="3.6.1.66"/>
    </reaction>
</comment>
<dbReference type="Proteomes" id="UP000014984">
    <property type="component" value="Chromosome"/>
</dbReference>
<dbReference type="Gene3D" id="3.90.950.10">
    <property type="match status" value="1"/>
</dbReference>
<dbReference type="GO" id="GO:0046872">
    <property type="term" value="F:metal ion binding"/>
    <property type="evidence" value="ECO:0007669"/>
    <property type="project" value="UniProtKB-KW"/>
</dbReference>
<dbReference type="GO" id="GO:0009146">
    <property type="term" value="P:purine nucleoside triphosphate catabolic process"/>
    <property type="evidence" value="ECO:0007669"/>
    <property type="project" value="UniProtKB-UniRule"/>
</dbReference>
<keyword evidence="6 10" id="KW-0460">Magnesium</keyword>
<evidence type="ECO:0000256" key="7">
    <source>
        <dbReference type="ARBA" id="ARBA00023080"/>
    </source>
</evidence>
<evidence type="ECO:0000256" key="3">
    <source>
        <dbReference type="ARBA" id="ARBA00022723"/>
    </source>
</evidence>
<sequence length="201" mass="23356">MKTIWFASNNENKINEMKYLFPEIEIKSIKNFNSNIDIPENEPTFEGNSLYKAKFLANLVGEPVIADDSGICIEGLNNFPGIYSARWAKPEKDWNIINKMVLDKMLENNLINQEDRKAYFISVTSFVDLKNNIEEIFIGKTEGIIVKEQLGENGFAYDKIFKPLNCELTYAQMSKEEKSKISHRRKSIDLLKKFLKDHKYL</sequence>
<feature type="binding site" evidence="10">
    <location>
        <begin position="155"/>
        <end position="158"/>
    </location>
    <ligand>
        <name>substrate</name>
    </ligand>
</feature>
<evidence type="ECO:0000256" key="9">
    <source>
        <dbReference type="ARBA" id="ARBA00052017"/>
    </source>
</evidence>
<comment type="catalytic activity">
    <reaction evidence="10">
        <text>ITP + H2O = IMP + diphosphate + H(+)</text>
        <dbReference type="Rhea" id="RHEA:29399"/>
        <dbReference type="ChEBI" id="CHEBI:15377"/>
        <dbReference type="ChEBI" id="CHEBI:15378"/>
        <dbReference type="ChEBI" id="CHEBI:33019"/>
        <dbReference type="ChEBI" id="CHEBI:58053"/>
        <dbReference type="ChEBI" id="CHEBI:61402"/>
        <dbReference type="EC" id="3.6.1.66"/>
    </reaction>
</comment>
<dbReference type="PATRIC" id="fig|1276220.3.peg.398"/>
<dbReference type="FunFam" id="3.90.950.10:FF:000001">
    <property type="entry name" value="dITP/XTP pyrophosphatase"/>
    <property type="match status" value="1"/>
</dbReference>
<dbReference type="GO" id="GO:0005829">
    <property type="term" value="C:cytosol"/>
    <property type="evidence" value="ECO:0007669"/>
    <property type="project" value="TreeGrafter"/>
</dbReference>